<comment type="caution">
    <text evidence="10">The sequence shown here is derived from an EMBL/GenBank/DDBJ whole genome shotgun (WGS) entry which is preliminary data.</text>
</comment>
<dbReference type="AlphaFoldDB" id="A0A839ANV5"/>
<dbReference type="GO" id="GO:0004673">
    <property type="term" value="F:protein histidine kinase activity"/>
    <property type="evidence" value="ECO:0007669"/>
    <property type="project" value="UniProtKB-EC"/>
</dbReference>
<dbReference type="Pfam" id="PF13181">
    <property type="entry name" value="TPR_8"/>
    <property type="match status" value="3"/>
</dbReference>
<evidence type="ECO:0000256" key="8">
    <source>
        <dbReference type="SAM" id="SignalP"/>
    </source>
</evidence>
<dbReference type="SMART" id="SM00387">
    <property type="entry name" value="HATPase_c"/>
    <property type="match status" value="1"/>
</dbReference>
<dbReference type="InterPro" id="IPR003594">
    <property type="entry name" value="HATPase_dom"/>
</dbReference>
<dbReference type="SMART" id="SM00028">
    <property type="entry name" value="TPR"/>
    <property type="match status" value="5"/>
</dbReference>
<evidence type="ECO:0000313" key="10">
    <source>
        <dbReference type="EMBL" id="MBA6156782.1"/>
    </source>
</evidence>
<dbReference type="PROSITE" id="PS50005">
    <property type="entry name" value="TPR"/>
    <property type="match status" value="1"/>
</dbReference>
<evidence type="ECO:0000256" key="4">
    <source>
        <dbReference type="ARBA" id="ARBA00022777"/>
    </source>
</evidence>
<dbReference type="InterPro" id="IPR036890">
    <property type="entry name" value="HATPase_C_sf"/>
</dbReference>
<dbReference type="EMBL" id="JACGLS010000004">
    <property type="protein sequence ID" value="MBA6156782.1"/>
    <property type="molecule type" value="Genomic_DNA"/>
</dbReference>
<dbReference type="Pfam" id="PF02518">
    <property type="entry name" value="HATPase_c"/>
    <property type="match status" value="1"/>
</dbReference>
<feature type="chain" id="PRO_5032482301" description="histidine kinase" evidence="8">
    <location>
        <begin position="20"/>
        <end position="647"/>
    </location>
</feature>
<dbReference type="PRINTS" id="PR00344">
    <property type="entry name" value="BCTRLSENSOR"/>
</dbReference>
<dbReference type="EC" id="2.7.13.3" evidence="2"/>
<feature type="transmembrane region" description="Helical" evidence="7">
    <location>
        <begin position="420"/>
        <end position="441"/>
    </location>
</feature>
<evidence type="ECO:0000256" key="1">
    <source>
        <dbReference type="ARBA" id="ARBA00000085"/>
    </source>
</evidence>
<feature type="repeat" description="TPR" evidence="6">
    <location>
        <begin position="183"/>
        <end position="216"/>
    </location>
</feature>
<keyword evidence="8" id="KW-0732">Signal</keyword>
<evidence type="ECO:0000259" key="9">
    <source>
        <dbReference type="PROSITE" id="PS50109"/>
    </source>
</evidence>
<dbReference type="SUPFAM" id="SSF55874">
    <property type="entry name" value="ATPase domain of HSP90 chaperone/DNA topoisomerase II/histidine kinase"/>
    <property type="match status" value="1"/>
</dbReference>
<dbReference type="Gene3D" id="1.25.40.10">
    <property type="entry name" value="Tetratricopeptide repeat domain"/>
    <property type="match status" value="2"/>
</dbReference>
<evidence type="ECO:0000256" key="7">
    <source>
        <dbReference type="SAM" id="Phobius"/>
    </source>
</evidence>
<dbReference type="SUPFAM" id="SSF48452">
    <property type="entry name" value="TPR-like"/>
    <property type="match status" value="2"/>
</dbReference>
<comment type="catalytic activity">
    <reaction evidence="1">
        <text>ATP + protein L-histidine = ADP + protein N-phospho-L-histidine.</text>
        <dbReference type="EC" id="2.7.13.3"/>
    </reaction>
</comment>
<evidence type="ECO:0000256" key="3">
    <source>
        <dbReference type="ARBA" id="ARBA00022679"/>
    </source>
</evidence>
<reference evidence="10 11" key="1">
    <citation type="submission" date="2020-07" db="EMBL/GenBank/DDBJ databases">
        <title>Bacterium isolated from marine sediment.</title>
        <authorList>
            <person name="Shang D."/>
            <person name="Du Z.-J."/>
        </authorList>
    </citation>
    <scope>NUCLEOTIDE SEQUENCE [LARGE SCALE GENOMIC DNA]</scope>
    <source>
        <strain evidence="10 11">S7007</strain>
    </source>
</reference>
<dbReference type="Proteomes" id="UP000563906">
    <property type="component" value="Unassembled WGS sequence"/>
</dbReference>
<gene>
    <name evidence="10" type="ORF">H3Z83_09670</name>
</gene>
<feature type="domain" description="Histidine kinase" evidence="9">
    <location>
        <begin position="568"/>
        <end position="647"/>
    </location>
</feature>
<keyword evidence="6" id="KW-0802">TPR repeat</keyword>
<evidence type="ECO:0000256" key="6">
    <source>
        <dbReference type="PROSITE-ProRule" id="PRU00339"/>
    </source>
</evidence>
<evidence type="ECO:0000256" key="5">
    <source>
        <dbReference type="ARBA" id="ARBA00023012"/>
    </source>
</evidence>
<name>A0A839ANV5_9FLAO</name>
<dbReference type="PANTHER" id="PTHR24421">
    <property type="entry name" value="NITRATE/NITRITE SENSOR PROTEIN NARX-RELATED"/>
    <property type="match status" value="1"/>
</dbReference>
<feature type="signal peptide" evidence="8">
    <location>
        <begin position="1"/>
        <end position="19"/>
    </location>
</feature>
<dbReference type="InterPro" id="IPR005467">
    <property type="entry name" value="His_kinase_dom"/>
</dbReference>
<keyword evidence="7" id="KW-1133">Transmembrane helix</keyword>
<organism evidence="10 11">
    <name type="scientific">Tenacibaculum pelagium</name>
    <dbReference type="NCBI Taxonomy" id="2759527"/>
    <lineage>
        <taxon>Bacteria</taxon>
        <taxon>Pseudomonadati</taxon>
        <taxon>Bacteroidota</taxon>
        <taxon>Flavobacteriia</taxon>
        <taxon>Flavobacteriales</taxon>
        <taxon>Flavobacteriaceae</taxon>
        <taxon>Tenacibaculum</taxon>
    </lineage>
</organism>
<keyword evidence="3" id="KW-0808">Transferase</keyword>
<protein>
    <recommendedName>
        <fullName evidence="2">histidine kinase</fullName>
        <ecNumber evidence="2">2.7.13.3</ecNumber>
    </recommendedName>
</protein>
<dbReference type="CDD" id="cd16917">
    <property type="entry name" value="HATPase_UhpB-NarQ-NarX-like"/>
    <property type="match status" value="1"/>
</dbReference>
<keyword evidence="7" id="KW-0812">Transmembrane</keyword>
<proteinExistence type="predicted"/>
<dbReference type="InterPro" id="IPR011990">
    <property type="entry name" value="TPR-like_helical_dom_sf"/>
</dbReference>
<evidence type="ECO:0000256" key="2">
    <source>
        <dbReference type="ARBA" id="ARBA00012438"/>
    </source>
</evidence>
<dbReference type="InterPro" id="IPR004358">
    <property type="entry name" value="Sig_transdc_His_kin-like_C"/>
</dbReference>
<accession>A0A839ANV5</accession>
<sequence length="647" mass="75437">MNKISFFFLLFLITSISFSQSKDVDSVSYYLKKADKIYGSKKLPLLKKAVFFADKSNLDSLIKDTNIKLGVESFYNKALENLKFSNKNITKLYIKNKDSSLLAKKLHFKALENKILLNIDSAYFYYYQSINISKKIKDSLAIGRRLLSVGFLQKDAQDYLGSEISFIEALKYLDPIKSNMYLERVYNGLGLVSEEINQPKEALKYYKKSLKYNTINKNNLGYLYIINNLGLLYQNQKDYKKSILYFKKGLFQDSIKKKYFSQYAMLLENLAFSNYKLNKKDSVLHQYSHVLNIRKKLKEFGKLSATLINISNYYKDLKQNKKAIFYSDEALKYAKQTHNNKKWLEALENLSQLTKGEKSKQYLREYITLNDSLFQKERQLKNQFAKIRYETDKKEKENTVLKTDNEKKQAEIAYEKQQKLIGWLVAASGISLFVLSIMFFVQRRRKLLFQAQLQRVQAREHERQQIAKSLHDEVAGDLRLLHQKLEKSNLLEEAQKLDTVKDNVRNLSHQLSSVSFDKVSFKDQIINLVSDYFELDFRITVTGLQEYEWQTINDAIKRLLYLSTRESIQNSKKYAEASKLTIDFTLEKKYVHLNITDNGIGFDTNISKKGIGLQNLQERVEELNGTLQIDSEVGNGTKTNIQIPLNA</sequence>
<dbReference type="GO" id="GO:0000160">
    <property type="term" value="P:phosphorelay signal transduction system"/>
    <property type="evidence" value="ECO:0007669"/>
    <property type="project" value="UniProtKB-KW"/>
</dbReference>
<dbReference type="InterPro" id="IPR019734">
    <property type="entry name" value="TPR_rpt"/>
</dbReference>
<keyword evidence="4" id="KW-0418">Kinase</keyword>
<keyword evidence="11" id="KW-1185">Reference proteome</keyword>
<dbReference type="RefSeq" id="WP_182125285.1">
    <property type="nucleotide sequence ID" value="NZ_JACGLS010000004.1"/>
</dbReference>
<keyword evidence="5" id="KW-0902">Two-component regulatory system</keyword>
<keyword evidence="7" id="KW-0472">Membrane</keyword>
<evidence type="ECO:0000313" key="11">
    <source>
        <dbReference type="Proteomes" id="UP000563906"/>
    </source>
</evidence>
<dbReference type="Gene3D" id="3.30.565.10">
    <property type="entry name" value="Histidine kinase-like ATPase, C-terminal domain"/>
    <property type="match status" value="1"/>
</dbReference>
<dbReference type="PROSITE" id="PS50109">
    <property type="entry name" value="HIS_KIN"/>
    <property type="match status" value="1"/>
</dbReference>
<dbReference type="InterPro" id="IPR050482">
    <property type="entry name" value="Sensor_HK_TwoCompSys"/>
</dbReference>